<accession>A0ABS2N4K3</accession>
<name>A0ABS2N4K3_9BACI</name>
<evidence type="ECO:0000313" key="1">
    <source>
        <dbReference type="EMBL" id="MBM7573057.1"/>
    </source>
</evidence>
<dbReference type="Pfam" id="PF04294">
    <property type="entry name" value="VanW"/>
    <property type="match status" value="1"/>
</dbReference>
<proteinExistence type="predicted"/>
<dbReference type="InterPro" id="IPR052913">
    <property type="entry name" value="Glycopeptide_resist_protein"/>
</dbReference>
<dbReference type="InterPro" id="IPR007391">
    <property type="entry name" value="Vancomycin_resist_VanW"/>
</dbReference>
<sequence length="308" mass="34511">MKIMITLLLLVAYQPSDISDDLTLSFEGNIVDTVNRSNFLLLPVERTLIDKNKYNLLLEKVAEQVYEEPSNASIDENGNIVSGELGHRLHRKKFTEKFYTYFFSSGSASMEIPVTPIYPKIDSELLAKIQTKRISHYVTFFNSNNKERTQNIQLASDAINNHVVFPGKIFSFNEVVGKRTAEKGYLKAPVIEEGELSQGIGGGICQVSSTLYNAVDRAGVRILERYSHSREVPYVPPGRDATVSWYGPDFTFKNIYNQPLLIRSKVARGQLVIVIYSSDTIETPKRKDTSDASGILPKEASVCLNTTT</sequence>
<comment type="caution">
    <text evidence="1">The sequence shown here is derived from an EMBL/GenBank/DDBJ whole genome shotgun (WGS) entry which is preliminary data.</text>
</comment>
<reference evidence="1 2" key="1">
    <citation type="submission" date="2021-01" db="EMBL/GenBank/DDBJ databases">
        <title>Genomic Encyclopedia of Type Strains, Phase IV (KMG-IV): sequencing the most valuable type-strain genomes for metagenomic binning, comparative biology and taxonomic classification.</title>
        <authorList>
            <person name="Goeker M."/>
        </authorList>
    </citation>
    <scope>NUCLEOTIDE SEQUENCE [LARGE SCALE GENOMIC DNA]</scope>
    <source>
        <strain evidence="1 2">DSM 23711</strain>
    </source>
</reference>
<keyword evidence="2" id="KW-1185">Reference proteome</keyword>
<dbReference type="PANTHER" id="PTHR35788:SF1">
    <property type="entry name" value="EXPORTED PROTEIN"/>
    <property type="match status" value="1"/>
</dbReference>
<evidence type="ECO:0000313" key="2">
    <source>
        <dbReference type="Proteomes" id="UP001296943"/>
    </source>
</evidence>
<dbReference type="Proteomes" id="UP001296943">
    <property type="component" value="Unassembled WGS sequence"/>
</dbReference>
<organism evidence="1 2">
    <name type="scientific">Aquibacillus albus</name>
    <dbReference type="NCBI Taxonomy" id="1168171"/>
    <lineage>
        <taxon>Bacteria</taxon>
        <taxon>Bacillati</taxon>
        <taxon>Bacillota</taxon>
        <taxon>Bacilli</taxon>
        <taxon>Bacillales</taxon>
        <taxon>Bacillaceae</taxon>
        <taxon>Aquibacillus</taxon>
    </lineage>
</organism>
<dbReference type="RefSeq" id="WP_204501725.1">
    <property type="nucleotide sequence ID" value="NZ_JAFBDR010000026.1"/>
</dbReference>
<dbReference type="PANTHER" id="PTHR35788">
    <property type="entry name" value="EXPORTED PROTEIN-RELATED"/>
    <property type="match status" value="1"/>
</dbReference>
<dbReference type="EMBL" id="JAFBDR010000026">
    <property type="protein sequence ID" value="MBM7573057.1"/>
    <property type="molecule type" value="Genomic_DNA"/>
</dbReference>
<protein>
    <submittedName>
        <fullName evidence="1">Vancomycin resistance protein YoaR</fullName>
    </submittedName>
</protein>
<gene>
    <name evidence="1" type="ORF">JOC48_003605</name>
</gene>